<feature type="domain" description="HTH CENPB-type" evidence="2">
    <location>
        <begin position="63"/>
        <end position="116"/>
    </location>
</feature>
<dbReference type="EMBL" id="KV441388">
    <property type="protein sequence ID" value="PQM43470.1"/>
    <property type="molecule type" value="Genomic_DNA"/>
</dbReference>
<gene>
    <name evidence="3" type="ORF">VC83_09597</name>
</gene>
<name>A0A2P6FGG1_9PEZI</name>
<dbReference type="OrthoDB" id="3439494at2759"/>
<evidence type="ECO:0000256" key="1">
    <source>
        <dbReference type="ARBA" id="ARBA00023125"/>
    </source>
</evidence>
<accession>A0A2P6FGG1</accession>
<proteinExistence type="predicted"/>
<evidence type="ECO:0000313" key="3">
    <source>
        <dbReference type="EMBL" id="PQM43470.1"/>
    </source>
</evidence>
<sequence length="287" mass="33066">MPLNSDPSRADRLIEARQFYLKQPDTYTITWVARKFNVNRETLRRHITTPLFPRGGQNRVLSQEQDTAVCQFIYDQLKRGVPANRSMVLRAVADLRPDRTIPSQRWLQRFLKAHPEFHSIHTKTLNTHRKQAQKKEVFEEFFLTYNALITKHNIKPYNLWNVDETGYMIGCYKSTAVIVPIGVKQWTVDNPENRLSVTVIEGVNASGTAIAEAIIIPGKLHMDSWYNDNLEPNALVIVNESGYSNDDIAIQYLMHFIQLSAEHMAPDDTRLLLLDGHDSHKRSAFSH</sequence>
<evidence type="ECO:0000259" key="2">
    <source>
        <dbReference type="Pfam" id="PF03221"/>
    </source>
</evidence>
<organism evidence="3">
    <name type="scientific">Pseudogymnoascus destructans</name>
    <dbReference type="NCBI Taxonomy" id="655981"/>
    <lineage>
        <taxon>Eukaryota</taxon>
        <taxon>Fungi</taxon>
        <taxon>Dikarya</taxon>
        <taxon>Ascomycota</taxon>
        <taxon>Pezizomycotina</taxon>
        <taxon>Leotiomycetes</taxon>
        <taxon>Thelebolales</taxon>
        <taxon>Thelebolaceae</taxon>
        <taxon>Pseudogymnoascus</taxon>
    </lineage>
</organism>
<dbReference type="Proteomes" id="UP000077154">
    <property type="component" value="Unassembled WGS sequence"/>
</dbReference>
<reference evidence="3" key="1">
    <citation type="submission" date="2016-03" db="EMBL/GenBank/DDBJ databases">
        <title>Updated assembly of Pseudogymnoascus destructans, the fungus causing white-nose syndrome of bats.</title>
        <authorList>
            <person name="Palmer J.M."/>
            <person name="Drees K.P."/>
            <person name="Foster J.T."/>
            <person name="Lindner D.L."/>
        </authorList>
    </citation>
    <scope>NUCLEOTIDE SEQUENCE [LARGE SCALE GENOMIC DNA]</scope>
    <source>
        <strain evidence="3">20631-21</strain>
    </source>
</reference>
<dbReference type="RefSeq" id="XP_024328778.1">
    <property type="nucleotide sequence ID" value="XM_024473010.1"/>
</dbReference>
<protein>
    <recommendedName>
        <fullName evidence="2">HTH CENPB-type domain-containing protein</fullName>
    </recommendedName>
</protein>
<keyword evidence="1" id="KW-0238">DNA-binding</keyword>
<dbReference type="GeneID" id="36292627"/>
<dbReference type="Pfam" id="PF03221">
    <property type="entry name" value="HTH_Tnp_Tc5"/>
    <property type="match status" value="1"/>
</dbReference>
<dbReference type="GO" id="GO:0003677">
    <property type="term" value="F:DNA binding"/>
    <property type="evidence" value="ECO:0007669"/>
    <property type="project" value="UniProtKB-KW"/>
</dbReference>
<dbReference type="InterPro" id="IPR006600">
    <property type="entry name" value="HTH_CenpB_DNA-bd_dom"/>
</dbReference>
<dbReference type="AlphaFoldDB" id="A0A2P6FGG1"/>